<accession>A0A7J6W7H8</accession>
<feature type="compositionally biased region" description="Basic and acidic residues" evidence="1">
    <location>
        <begin position="25"/>
        <end position="35"/>
    </location>
</feature>
<dbReference type="Proteomes" id="UP000554482">
    <property type="component" value="Unassembled WGS sequence"/>
</dbReference>
<reference evidence="2 3" key="1">
    <citation type="submission" date="2020-06" db="EMBL/GenBank/DDBJ databases">
        <title>Transcriptomic and genomic resources for Thalictrum thalictroides and T. hernandezii: Facilitating candidate gene discovery in an emerging model plant lineage.</title>
        <authorList>
            <person name="Arias T."/>
            <person name="Riano-Pachon D.M."/>
            <person name="Di Stilio V.S."/>
        </authorList>
    </citation>
    <scope>NUCLEOTIDE SEQUENCE [LARGE SCALE GENOMIC DNA]</scope>
    <source>
        <strain evidence="3">cv. WT478/WT964</strain>
        <tissue evidence="2">Leaves</tissue>
    </source>
</reference>
<feature type="region of interest" description="Disordered" evidence="1">
    <location>
        <begin position="16"/>
        <end position="35"/>
    </location>
</feature>
<protein>
    <submittedName>
        <fullName evidence="2">Uncharacterized protein</fullName>
    </submittedName>
</protein>
<dbReference type="AlphaFoldDB" id="A0A7J6W7H8"/>
<gene>
    <name evidence="2" type="ORF">FRX31_017934</name>
</gene>
<name>A0A7J6W7H8_THATH</name>
<evidence type="ECO:0000313" key="2">
    <source>
        <dbReference type="EMBL" id="KAF5192480.1"/>
    </source>
</evidence>
<evidence type="ECO:0000256" key="1">
    <source>
        <dbReference type="SAM" id="MobiDB-lite"/>
    </source>
</evidence>
<sequence>MRLEQYLRRTAAATSREQGAAHWTAKRDGGRVAADKQQGVEKAELGHRLCLVMQGEAVTLVIVNT</sequence>
<keyword evidence="3" id="KW-1185">Reference proteome</keyword>
<evidence type="ECO:0000313" key="3">
    <source>
        <dbReference type="Proteomes" id="UP000554482"/>
    </source>
</evidence>
<dbReference type="EMBL" id="JABWDY010021286">
    <property type="protein sequence ID" value="KAF5192480.1"/>
    <property type="molecule type" value="Genomic_DNA"/>
</dbReference>
<organism evidence="2 3">
    <name type="scientific">Thalictrum thalictroides</name>
    <name type="common">Rue-anemone</name>
    <name type="synonym">Anemone thalictroides</name>
    <dbReference type="NCBI Taxonomy" id="46969"/>
    <lineage>
        <taxon>Eukaryota</taxon>
        <taxon>Viridiplantae</taxon>
        <taxon>Streptophyta</taxon>
        <taxon>Embryophyta</taxon>
        <taxon>Tracheophyta</taxon>
        <taxon>Spermatophyta</taxon>
        <taxon>Magnoliopsida</taxon>
        <taxon>Ranunculales</taxon>
        <taxon>Ranunculaceae</taxon>
        <taxon>Thalictroideae</taxon>
        <taxon>Thalictrum</taxon>
    </lineage>
</organism>
<comment type="caution">
    <text evidence="2">The sequence shown here is derived from an EMBL/GenBank/DDBJ whole genome shotgun (WGS) entry which is preliminary data.</text>
</comment>
<proteinExistence type="predicted"/>